<feature type="non-terminal residue" evidence="2">
    <location>
        <position position="1"/>
    </location>
</feature>
<reference evidence="2 3" key="1">
    <citation type="journal article" date="2020" name="Microorganisms">
        <title>Reliable Identification of Environmental Pseudomonas Isolates Using the rpoD Gene.</title>
        <authorList>
            <consortium name="The Broad Institute Genome Sequencing Platform"/>
            <person name="Girard L."/>
            <person name="Lood C."/>
            <person name="Rokni-Zadeh H."/>
            <person name="van Noort V."/>
            <person name="Lavigne R."/>
            <person name="De Mot R."/>
        </authorList>
    </citation>
    <scope>NUCLEOTIDE SEQUENCE [LARGE SCALE GENOMIC DNA]</scope>
    <source>
        <strain evidence="2 3">RW7P2</strain>
    </source>
</reference>
<sequence length="58" mass="5687">TGSPVVVTLANGQTITIPVGQSSGTATGAVSNDVYQGHAPVTNSITNVSGGNYENLVA</sequence>
<accession>A0ABR6VEU3</accession>
<feature type="non-terminal residue" evidence="2">
    <location>
        <position position="58"/>
    </location>
</feature>
<feature type="domain" description="LapA adhesin" evidence="1">
    <location>
        <begin position="2"/>
        <end position="57"/>
    </location>
</feature>
<evidence type="ECO:0000313" key="2">
    <source>
        <dbReference type="EMBL" id="MBC3478955.1"/>
    </source>
</evidence>
<evidence type="ECO:0000259" key="1">
    <source>
        <dbReference type="Pfam" id="PF20579"/>
    </source>
</evidence>
<dbReference type="Proteomes" id="UP000628086">
    <property type="component" value="Unassembled WGS sequence"/>
</dbReference>
<organism evidence="2 3">
    <name type="scientific">Pseudomonas taiwanensis</name>
    <dbReference type="NCBI Taxonomy" id="470150"/>
    <lineage>
        <taxon>Bacteria</taxon>
        <taxon>Pseudomonadati</taxon>
        <taxon>Pseudomonadota</taxon>
        <taxon>Gammaproteobacteria</taxon>
        <taxon>Pseudomonadales</taxon>
        <taxon>Pseudomonadaceae</taxon>
        <taxon>Pseudomonas</taxon>
    </lineage>
</organism>
<gene>
    <name evidence="2" type="ORF">HU747_25605</name>
</gene>
<dbReference type="Pfam" id="PF20579">
    <property type="entry name" value="LapA"/>
    <property type="match status" value="1"/>
</dbReference>
<dbReference type="InterPro" id="IPR046779">
    <property type="entry name" value="LapA_adhesin_dom"/>
</dbReference>
<protein>
    <recommendedName>
        <fullName evidence="1">LapA adhesin domain-containing protein</fullName>
    </recommendedName>
</protein>
<keyword evidence="3" id="KW-1185">Reference proteome</keyword>
<proteinExistence type="predicted"/>
<name>A0ABR6VEU3_9PSED</name>
<comment type="caution">
    <text evidence="2">The sequence shown here is derived from an EMBL/GenBank/DDBJ whole genome shotgun (WGS) entry which is preliminary data.</text>
</comment>
<dbReference type="EMBL" id="JABWRS010000063">
    <property type="protein sequence ID" value="MBC3478955.1"/>
    <property type="molecule type" value="Genomic_DNA"/>
</dbReference>
<evidence type="ECO:0000313" key="3">
    <source>
        <dbReference type="Proteomes" id="UP000628086"/>
    </source>
</evidence>